<evidence type="ECO:0000256" key="2">
    <source>
        <dbReference type="SAM" id="Phobius"/>
    </source>
</evidence>
<keyword evidence="2" id="KW-0812">Transmembrane</keyword>
<organism evidence="4 5">
    <name type="scientific">Gracilibacillus salinarum</name>
    <dbReference type="NCBI Taxonomy" id="2932255"/>
    <lineage>
        <taxon>Bacteria</taxon>
        <taxon>Bacillati</taxon>
        <taxon>Bacillota</taxon>
        <taxon>Bacilli</taxon>
        <taxon>Bacillales</taxon>
        <taxon>Bacillaceae</taxon>
        <taxon>Gracilibacillus</taxon>
    </lineage>
</organism>
<dbReference type="RefSeq" id="WP_244745733.1">
    <property type="nucleotide sequence ID" value="NZ_CP095071.1"/>
</dbReference>
<feature type="compositionally biased region" description="Acidic residues" evidence="1">
    <location>
        <begin position="174"/>
        <end position="195"/>
    </location>
</feature>
<reference evidence="4 5" key="1">
    <citation type="submission" date="2022-04" db="EMBL/GenBank/DDBJ databases">
        <title>Gracilibacillus sp. isolated from saltern.</title>
        <authorList>
            <person name="Won M."/>
            <person name="Lee C.-M."/>
            <person name="Woen H.-Y."/>
            <person name="Kwon S.-W."/>
        </authorList>
    </citation>
    <scope>NUCLEOTIDE SEQUENCE [LARGE SCALE GENOMIC DNA]</scope>
    <source>
        <strain evidence="4 5">SSPM10-3</strain>
    </source>
</reference>
<dbReference type="Gene3D" id="1.10.260.40">
    <property type="entry name" value="lambda repressor-like DNA-binding domains"/>
    <property type="match status" value="1"/>
</dbReference>
<feature type="domain" description="HTH cro/C1-type" evidence="3">
    <location>
        <begin position="7"/>
        <end position="67"/>
    </location>
</feature>
<keyword evidence="5" id="KW-1185">Reference proteome</keyword>
<keyword evidence="2" id="KW-0472">Membrane</keyword>
<proteinExistence type="predicted"/>
<feature type="transmembrane region" description="Helical" evidence="2">
    <location>
        <begin position="102"/>
        <end position="126"/>
    </location>
</feature>
<dbReference type="Proteomes" id="UP000831537">
    <property type="component" value="Chromosome"/>
</dbReference>
<dbReference type="InterPro" id="IPR025194">
    <property type="entry name" value="RodZ-like_C"/>
</dbReference>
<dbReference type="PROSITE" id="PS50943">
    <property type="entry name" value="HTH_CROC1"/>
    <property type="match status" value="1"/>
</dbReference>
<evidence type="ECO:0000313" key="5">
    <source>
        <dbReference type="Proteomes" id="UP000831537"/>
    </source>
</evidence>
<keyword evidence="2" id="KW-1133">Transmembrane helix</keyword>
<evidence type="ECO:0000256" key="1">
    <source>
        <dbReference type="SAM" id="MobiDB-lite"/>
    </source>
</evidence>
<dbReference type="InterPro" id="IPR050400">
    <property type="entry name" value="Bact_Cytoskel_RodZ"/>
</dbReference>
<gene>
    <name evidence="4" type="ORF">MUN87_01650</name>
</gene>
<dbReference type="CDD" id="cd00093">
    <property type="entry name" value="HTH_XRE"/>
    <property type="match status" value="1"/>
</dbReference>
<dbReference type="Pfam" id="PF13464">
    <property type="entry name" value="RodZ_C"/>
    <property type="match status" value="1"/>
</dbReference>
<evidence type="ECO:0000259" key="3">
    <source>
        <dbReference type="PROSITE" id="PS50943"/>
    </source>
</evidence>
<name>A0ABY4GN54_9BACI</name>
<dbReference type="InterPro" id="IPR010982">
    <property type="entry name" value="Lambda_DNA-bd_dom_sf"/>
</dbReference>
<evidence type="ECO:0000313" key="4">
    <source>
        <dbReference type="EMBL" id="UOQ85639.1"/>
    </source>
</evidence>
<feature type="compositionally biased region" description="Low complexity" evidence="1">
    <location>
        <begin position="138"/>
        <end position="148"/>
    </location>
</feature>
<dbReference type="PANTHER" id="PTHR34475:SF1">
    <property type="entry name" value="CYTOSKELETON PROTEIN RODZ"/>
    <property type="match status" value="1"/>
</dbReference>
<sequence length="302" mass="34103">MGIGERLKEERERQKMTLQDVQTMTKIQVRYLDAIEQERFNVMPGSFYVRAFIKEYATILGLNPDELMEEYKSDLPFDQEEQVVLSRVNSSKKNSTSVKTPAVFSFLPSVIVVLLIIGIVLMVWLFRQGIFGGEDDNNSTPADNNDNNAGEEVELPPTQEGNEGNNGENQDQSNSEEDTSQEDNQGDETEADEPSTDIVLDNYENNESNYTITTSEEELTLEITSNNRNWLEIEDQSGESYYTSTLTEDAGPVEVDISDFEELYLRFGAPEAINISINGKQISLSEDIQAGVQEAWFTIEKQ</sequence>
<dbReference type="SUPFAM" id="SSF47413">
    <property type="entry name" value="lambda repressor-like DNA-binding domains"/>
    <property type="match status" value="1"/>
</dbReference>
<accession>A0ABY4GN54</accession>
<feature type="region of interest" description="Disordered" evidence="1">
    <location>
        <begin position="134"/>
        <end position="198"/>
    </location>
</feature>
<dbReference type="PANTHER" id="PTHR34475">
    <property type="match status" value="1"/>
</dbReference>
<dbReference type="Pfam" id="PF13413">
    <property type="entry name" value="HTH_25"/>
    <property type="match status" value="1"/>
</dbReference>
<feature type="compositionally biased region" description="Low complexity" evidence="1">
    <location>
        <begin position="159"/>
        <end position="173"/>
    </location>
</feature>
<protein>
    <submittedName>
        <fullName evidence="4">DUF4115 domain-containing protein</fullName>
    </submittedName>
</protein>
<dbReference type="InterPro" id="IPR001387">
    <property type="entry name" value="Cro/C1-type_HTH"/>
</dbReference>
<dbReference type="EMBL" id="CP095071">
    <property type="protein sequence ID" value="UOQ85639.1"/>
    <property type="molecule type" value="Genomic_DNA"/>
</dbReference>